<feature type="chain" id="PRO_5012147824" evidence="3">
    <location>
        <begin position="30"/>
        <end position="952"/>
    </location>
</feature>
<evidence type="ECO:0000256" key="2">
    <source>
        <dbReference type="SAM" id="MobiDB-lite"/>
    </source>
</evidence>
<evidence type="ECO:0000313" key="5">
    <source>
        <dbReference type="EMBL" id="ASC69634.1"/>
    </source>
</evidence>
<dbReference type="SMART" id="SM00028">
    <property type="entry name" value="TPR"/>
    <property type="match status" value="6"/>
</dbReference>
<dbReference type="PROSITE" id="PS50293">
    <property type="entry name" value="TPR_REGION"/>
    <property type="match status" value="1"/>
</dbReference>
<dbReference type="Proteomes" id="UP000191901">
    <property type="component" value="Chromosome"/>
</dbReference>
<dbReference type="InterPro" id="IPR019734">
    <property type="entry name" value="TPR_rpt"/>
</dbReference>
<protein>
    <submittedName>
        <fullName evidence="5">Tetratricopeptide repeat domain protein</fullName>
    </submittedName>
</protein>
<dbReference type="InterPro" id="IPR011990">
    <property type="entry name" value="TPR-like_helical_dom_sf"/>
</dbReference>
<dbReference type="Gene3D" id="1.25.40.10">
    <property type="entry name" value="Tetratricopeptide repeat domain"/>
    <property type="match status" value="2"/>
</dbReference>
<dbReference type="PANTHER" id="PTHR10098:SF108">
    <property type="entry name" value="TETRATRICOPEPTIDE REPEAT PROTEIN 28"/>
    <property type="match status" value="1"/>
</dbReference>
<feature type="domain" description="CHAT" evidence="4">
    <location>
        <begin position="669"/>
        <end position="950"/>
    </location>
</feature>
<accession>A0A1Z3HH66</accession>
<feature type="repeat" description="TPR" evidence="1">
    <location>
        <begin position="421"/>
        <end position="454"/>
    </location>
</feature>
<dbReference type="PANTHER" id="PTHR10098">
    <property type="entry name" value="RAPSYN-RELATED"/>
    <property type="match status" value="1"/>
</dbReference>
<dbReference type="SUPFAM" id="SSF48452">
    <property type="entry name" value="TPR-like"/>
    <property type="match status" value="2"/>
</dbReference>
<keyword evidence="6" id="KW-1185">Reference proteome</keyword>
<dbReference type="AlphaFoldDB" id="A0A1Z3HH66"/>
<feature type="region of interest" description="Disordered" evidence="2">
    <location>
        <begin position="37"/>
        <end position="81"/>
    </location>
</feature>
<evidence type="ECO:0000256" key="3">
    <source>
        <dbReference type="SAM" id="SignalP"/>
    </source>
</evidence>
<feature type="compositionally biased region" description="Pro residues" evidence="2">
    <location>
        <begin position="42"/>
        <end position="64"/>
    </location>
</feature>
<proteinExistence type="predicted"/>
<keyword evidence="1" id="KW-0802">TPR repeat</keyword>
<dbReference type="Pfam" id="PF13424">
    <property type="entry name" value="TPR_12"/>
    <property type="match status" value="3"/>
</dbReference>
<gene>
    <name evidence="5" type="ORF">XM38_005620</name>
</gene>
<dbReference type="EMBL" id="CP021983">
    <property type="protein sequence ID" value="ASC69634.1"/>
    <property type="molecule type" value="Genomic_DNA"/>
</dbReference>
<dbReference type="InterPro" id="IPR024983">
    <property type="entry name" value="CHAT_dom"/>
</dbReference>
<feature type="repeat" description="TPR" evidence="1">
    <location>
        <begin position="301"/>
        <end position="334"/>
    </location>
</feature>
<dbReference type="KEGG" id="hhg:XM38_005620"/>
<evidence type="ECO:0000313" key="6">
    <source>
        <dbReference type="Proteomes" id="UP000191901"/>
    </source>
</evidence>
<evidence type="ECO:0000259" key="4">
    <source>
        <dbReference type="Pfam" id="PF12770"/>
    </source>
</evidence>
<name>A0A1Z3HH66_9CYAN</name>
<sequence length="952" mass="102602">MAPTRYNRSGWTRLAITLLATGLATGAMATLVPVATAQNTNPSPPTNPDPPPSTPPTNPLPPANPGTNTPTPEIDIDDVPSPILRPVVSPLELPQLLIQGQPTLVGYPAVANAAIEPLAILRLPFPEVPLWLFPPGHRQLTSGSLPSNFPAGLLISPPLLSLDPSLLQGMPNVPGTTQVPYIYIDPGQQSEVSPITIPSADPNVVVNSPSQTLGLSPAMENCYGHTQSQAEIDSGLANQLIQCYTQNLEVAQQHNNQAWTAYALNNLAVAHFIRGDYRQALAYHQQLLTQAQAQASDLEIGIALAGLGAAHAALGQYDQAIEQYRQALDHLPQAKAPQWRALTLRNLGNALLGQGQIQSAIEYQHQSLAISGAIGDTYGQAQARGNLGNAYALSGRFDDAVTVQQQSLELARQLQDPLQEAQALLGLGTTYGYQQDYDQAVDYYGQALTLTRRLQARLGEGIALTNLGDALFRLNRLSEAEGRLYQGIAIWESLRAGLGTNDSFKVSIFETQAATYRNLQEVLVAQGKIQPALEVAERGRARAFVELVARRSGAQLTAPSPPTIAAISRLARQQNLALVEYSIIRDQFVETPHGASVQFTNEPQESALFAWVVQPSGQVKFQRLDWPADWPSLEQVVQQGRRAMGLRGRGIDVVYTPEPRSDPDAATDLQRLHRLLIEPIAAWLPPEAETPVVFVPQEELFLVPFPALQDAEGQYFLAHHTPMTAPSIQLLGLTLERANRRQVTMPSADWLIVGNPMMPSVPLDEQSPQPLPELPGAEAEAVAIAALVNSQALTGATATESLITQRLPQARYIHLATHGLLDDIDGEGIPGAIALTPDNHEDGFLTANELFQLKLQADLVVLSACDTGGGRITGDGVIGLSRSFLSSGANSVVVSLWTVPDVATADLMTAFYQALPTTSHKAQALRQAMLSTQQRHPHPSAWAGFTLIGDWR</sequence>
<keyword evidence="3" id="KW-0732">Signal</keyword>
<feature type="signal peptide" evidence="3">
    <location>
        <begin position="1"/>
        <end position="29"/>
    </location>
</feature>
<evidence type="ECO:0000256" key="1">
    <source>
        <dbReference type="PROSITE-ProRule" id="PRU00339"/>
    </source>
</evidence>
<reference evidence="5 6" key="1">
    <citation type="journal article" date="2016" name="Biochim. Biophys. Acta">
        <title>Characterization of red-shifted phycobilisomes isolated from the chlorophyll f-containing cyanobacterium Halomicronema hongdechloris.</title>
        <authorList>
            <person name="Li Y."/>
            <person name="Lin Y."/>
            <person name="Garvey C.J."/>
            <person name="Birch D."/>
            <person name="Corkery R.W."/>
            <person name="Loughlin P.C."/>
            <person name="Scheer H."/>
            <person name="Willows R.D."/>
            <person name="Chen M."/>
        </authorList>
    </citation>
    <scope>NUCLEOTIDE SEQUENCE [LARGE SCALE GENOMIC DNA]</scope>
    <source>
        <strain evidence="5 6">C2206</strain>
    </source>
</reference>
<dbReference type="Pfam" id="PF12770">
    <property type="entry name" value="CHAT"/>
    <property type="match status" value="1"/>
</dbReference>
<organism evidence="5 6">
    <name type="scientific">Halomicronema hongdechloris C2206</name>
    <dbReference type="NCBI Taxonomy" id="1641165"/>
    <lineage>
        <taxon>Bacteria</taxon>
        <taxon>Bacillati</taxon>
        <taxon>Cyanobacteriota</taxon>
        <taxon>Cyanophyceae</taxon>
        <taxon>Nodosilineales</taxon>
        <taxon>Nodosilineaceae</taxon>
        <taxon>Halomicronema</taxon>
    </lineage>
</organism>
<dbReference type="PROSITE" id="PS50005">
    <property type="entry name" value="TPR"/>
    <property type="match status" value="2"/>
</dbReference>
<dbReference type="OrthoDB" id="446317at2"/>